<protein>
    <submittedName>
        <fullName evidence="1">Uncharacterized protein</fullName>
    </submittedName>
</protein>
<dbReference type="EMBL" id="RBCJ01000003">
    <property type="protein sequence ID" value="RKN79444.1"/>
    <property type="molecule type" value="Genomic_DNA"/>
</dbReference>
<accession>A0A3B0C5N4</accession>
<organism evidence="1 2">
    <name type="scientific">Ulvibacterium marinum</name>
    <dbReference type="NCBI Taxonomy" id="2419782"/>
    <lineage>
        <taxon>Bacteria</taxon>
        <taxon>Pseudomonadati</taxon>
        <taxon>Bacteroidota</taxon>
        <taxon>Flavobacteriia</taxon>
        <taxon>Flavobacteriales</taxon>
        <taxon>Flavobacteriaceae</taxon>
        <taxon>Ulvibacterium</taxon>
    </lineage>
</organism>
<evidence type="ECO:0000313" key="1">
    <source>
        <dbReference type="EMBL" id="RKN79444.1"/>
    </source>
</evidence>
<evidence type="ECO:0000313" key="2">
    <source>
        <dbReference type="Proteomes" id="UP000276603"/>
    </source>
</evidence>
<keyword evidence="2" id="KW-1185">Reference proteome</keyword>
<proteinExistence type="predicted"/>
<comment type="caution">
    <text evidence="1">The sequence shown here is derived from an EMBL/GenBank/DDBJ whole genome shotgun (WGS) entry which is preliminary data.</text>
</comment>
<name>A0A3B0C5N4_9FLAO</name>
<dbReference type="Proteomes" id="UP000276603">
    <property type="component" value="Unassembled WGS sequence"/>
</dbReference>
<sequence>MLDFQPFPIRPYKNINIQLGIGKAMNYSQFKFEFGPELELEFELSSRILHTGKPKPLRNSYIGHGHEFP</sequence>
<reference evidence="1 2" key="1">
    <citation type="submission" date="2018-10" db="EMBL/GenBank/DDBJ databases">
        <title>Ulvibacterium marinum gen. nov., sp. nov., a novel marine bacterium of the family Flavobacteriaceae, isolated from a culture of the green alga Ulva prolifera.</title>
        <authorList>
            <person name="Zhang Z."/>
        </authorList>
    </citation>
    <scope>NUCLEOTIDE SEQUENCE [LARGE SCALE GENOMIC DNA]</scope>
    <source>
        <strain evidence="1 2">CCMM003</strain>
    </source>
</reference>
<dbReference type="AlphaFoldDB" id="A0A3B0C5N4"/>
<gene>
    <name evidence="1" type="ORF">D7Z94_14135</name>
</gene>